<keyword evidence="3" id="KW-1185">Reference proteome</keyword>
<feature type="region of interest" description="Disordered" evidence="1">
    <location>
        <begin position="293"/>
        <end position="320"/>
    </location>
</feature>
<organism evidence="2 3">
    <name type="scientific">Corynebacterium suranareeae</name>
    <dbReference type="NCBI Taxonomy" id="2506452"/>
    <lineage>
        <taxon>Bacteria</taxon>
        <taxon>Bacillati</taxon>
        <taxon>Actinomycetota</taxon>
        <taxon>Actinomycetes</taxon>
        <taxon>Mycobacteriales</taxon>
        <taxon>Corynebacteriaceae</taxon>
        <taxon>Corynebacterium</taxon>
    </lineage>
</organism>
<dbReference type="KEGG" id="csur:N24_3107"/>
<feature type="compositionally biased region" description="Low complexity" evidence="1">
    <location>
        <begin position="295"/>
        <end position="311"/>
    </location>
</feature>
<protein>
    <submittedName>
        <fullName evidence="2">Uncharacterized protein</fullName>
    </submittedName>
</protein>
<dbReference type="Proteomes" id="UP000218244">
    <property type="component" value="Chromosome"/>
</dbReference>
<evidence type="ECO:0000256" key="1">
    <source>
        <dbReference type="SAM" id="MobiDB-lite"/>
    </source>
</evidence>
<evidence type="ECO:0000313" key="2">
    <source>
        <dbReference type="EMBL" id="BAU97369.1"/>
    </source>
</evidence>
<sequence>MNRTLRKYGWLVAVIQENPMPWFNDGEVDCITYVNDFSWKALDLVPNAPILERRDTMSALENQHLPVADLAEALRHIRVFKCADVDEQELVLAWDSVRTKSAVEKIESFKYSDIAEKYPYAFLPELVFEEPRGIFDFELEGYTLKVGQSTLSVPWEMVYLGYVPRGLKNFGELMDADAGVLLEDAVLKPRELIFKIHDYHGDNPWVRKETLDFMLAIATENGWFQALNPTLNPLLAFDLISRMPDFHIEDSFHPHPINQSWQKLQKIAKAVESCEIHQYCMDTLERYYRKAGMVDPPQQSDQPDQPDQPDQVEQTDEVSN</sequence>
<evidence type="ECO:0000313" key="3">
    <source>
        <dbReference type="Proteomes" id="UP000218244"/>
    </source>
</evidence>
<dbReference type="AlphaFoldDB" id="A0A169SB56"/>
<reference evidence="2 3" key="1">
    <citation type="submission" date="2016-02" db="EMBL/GenBank/DDBJ databases">
        <title>Corynebacterium glutamicum N24 whole genome sequencing project.</title>
        <authorList>
            <person name="Matsutani M."/>
            <person name="Nangtapong N."/>
            <person name="Yakushi T."/>
            <person name="Matsushita K."/>
        </authorList>
    </citation>
    <scope>NUCLEOTIDE SEQUENCE [LARGE SCALE GENOMIC DNA]</scope>
    <source>
        <strain evidence="2 3">N24</strain>
    </source>
</reference>
<dbReference type="EMBL" id="AP017369">
    <property type="protein sequence ID" value="BAU97369.1"/>
    <property type="molecule type" value="Genomic_DNA"/>
</dbReference>
<proteinExistence type="predicted"/>
<accession>A0A169SB56</accession>
<name>A0A169SB56_9CORY</name>
<gene>
    <name evidence="2" type="ORF">N24_3107</name>
</gene>